<sequence length="270" mass="29625">MSNLVPVQDIERMALAVAKSGLFGVKTADEAMALMLIAQAEGQHPAIAARDYHIIQGRPALKADAMLARFQAAGGKVEWKDYTDERVVGIFSHPAGGSITVTWTLDQAKHIGLVKPSSGWHKYPRAMLRSRCISEGIRAVYPGCVVGTYSVEEVQDFDDKPAKASSPEVKDMGAAEVVEAVQSSKKVGEDFLPLLVPGQEEPFDMVENLEDWQTSFHSMISRVKASPKYSEKEKLDKLKAFKLANQSIIEKLGNEDRLRVLAAVTNVEEV</sequence>
<accession>A0A6J5NGP0</accession>
<reference evidence="2" key="1">
    <citation type="submission" date="2020-04" db="EMBL/GenBank/DDBJ databases">
        <authorList>
            <person name="Chiriac C."/>
            <person name="Salcher M."/>
            <person name="Ghai R."/>
            <person name="Kavagutti S V."/>
        </authorList>
    </citation>
    <scope>NUCLEOTIDE SEQUENCE</scope>
</reference>
<evidence type="ECO:0000313" key="1">
    <source>
        <dbReference type="EMBL" id="CAB4141363.1"/>
    </source>
</evidence>
<protein>
    <submittedName>
        <fullName evidence="2">Uncharacterized protein</fullName>
    </submittedName>
</protein>
<dbReference type="EMBL" id="LR796665">
    <property type="protein sequence ID" value="CAB4157957.1"/>
    <property type="molecule type" value="Genomic_DNA"/>
</dbReference>
<dbReference type="EMBL" id="LR796389">
    <property type="protein sequence ID" value="CAB4141363.1"/>
    <property type="molecule type" value="Genomic_DNA"/>
</dbReference>
<evidence type="ECO:0000313" key="2">
    <source>
        <dbReference type="EMBL" id="CAB4157957.1"/>
    </source>
</evidence>
<proteinExistence type="predicted"/>
<name>A0A6J5NGP0_9CAUD</name>
<organism evidence="2">
    <name type="scientific">uncultured Caudovirales phage</name>
    <dbReference type="NCBI Taxonomy" id="2100421"/>
    <lineage>
        <taxon>Viruses</taxon>
        <taxon>Duplodnaviria</taxon>
        <taxon>Heunggongvirae</taxon>
        <taxon>Uroviricota</taxon>
        <taxon>Caudoviricetes</taxon>
        <taxon>Peduoviridae</taxon>
        <taxon>Maltschvirus</taxon>
        <taxon>Maltschvirus maltsch</taxon>
    </lineage>
</organism>
<gene>
    <name evidence="1" type="ORF">UFOVP414_16</name>
    <name evidence="2" type="ORF">UFOVP687_40</name>
</gene>